<dbReference type="EMBL" id="AACS02000006">
    <property type="protein sequence ID" value="EAU84183.2"/>
    <property type="molecule type" value="Genomic_DNA"/>
</dbReference>
<dbReference type="OrthoDB" id="3143151at2759"/>
<organism evidence="3 4">
    <name type="scientific">Coprinopsis cinerea (strain Okayama-7 / 130 / ATCC MYA-4618 / FGSC 9003)</name>
    <name type="common">Inky cap fungus</name>
    <name type="synonym">Hormographiella aspergillata</name>
    <dbReference type="NCBI Taxonomy" id="240176"/>
    <lineage>
        <taxon>Eukaryota</taxon>
        <taxon>Fungi</taxon>
        <taxon>Dikarya</taxon>
        <taxon>Basidiomycota</taxon>
        <taxon>Agaricomycotina</taxon>
        <taxon>Agaricomycetes</taxon>
        <taxon>Agaricomycetidae</taxon>
        <taxon>Agaricales</taxon>
        <taxon>Agaricineae</taxon>
        <taxon>Psathyrellaceae</taxon>
        <taxon>Coprinopsis</taxon>
    </lineage>
</organism>
<gene>
    <name evidence="3" type="ORF">CC1G_13091</name>
</gene>
<proteinExistence type="predicted"/>
<feature type="compositionally biased region" description="Low complexity" evidence="1">
    <location>
        <begin position="41"/>
        <end position="52"/>
    </location>
</feature>
<accession>A8NZ98</accession>
<reference evidence="3 4" key="1">
    <citation type="journal article" date="2010" name="Proc. Natl. Acad. Sci. U.S.A.">
        <title>Insights into evolution of multicellular fungi from the assembled chromosomes of the mushroom Coprinopsis cinerea (Coprinus cinereus).</title>
        <authorList>
            <person name="Stajich J.E."/>
            <person name="Wilke S.K."/>
            <person name="Ahren D."/>
            <person name="Au C.H."/>
            <person name="Birren B.W."/>
            <person name="Borodovsky M."/>
            <person name="Burns C."/>
            <person name="Canback B."/>
            <person name="Casselton L.A."/>
            <person name="Cheng C.K."/>
            <person name="Deng J."/>
            <person name="Dietrich F.S."/>
            <person name="Fargo D.C."/>
            <person name="Farman M.L."/>
            <person name="Gathman A.C."/>
            <person name="Goldberg J."/>
            <person name="Guigo R."/>
            <person name="Hoegger P.J."/>
            <person name="Hooker J.B."/>
            <person name="Huggins A."/>
            <person name="James T.Y."/>
            <person name="Kamada T."/>
            <person name="Kilaru S."/>
            <person name="Kodira C."/>
            <person name="Kues U."/>
            <person name="Kupfer D."/>
            <person name="Kwan H.S."/>
            <person name="Lomsadze A."/>
            <person name="Li W."/>
            <person name="Lilly W.W."/>
            <person name="Ma L.J."/>
            <person name="Mackey A.J."/>
            <person name="Manning G."/>
            <person name="Martin F."/>
            <person name="Muraguchi H."/>
            <person name="Natvig D.O."/>
            <person name="Palmerini H."/>
            <person name="Ramesh M.A."/>
            <person name="Rehmeyer C.J."/>
            <person name="Roe B.A."/>
            <person name="Shenoy N."/>
            <person name="Stanke M."/>
            <person name="Ter-Hovhannisyan V."/>
            <person name="Tunlid A."/>
            <person name="Velagapudi R."/>
            <person name="Vision T.J."/>
            <person name="Zeng Q."/>
            <person name="Zolan M.E."/>
            <person name="Pukkila P.J."/>
        </authorList>
    </citation>
    <scope>NUCLEOTIDE SEQUENCE [LARGE SCALE GENOMIC DNA]</scope>
    <source>
        <strain evidence="4">Okayama-7 / 130 / ATCC MYA-4618 / FGSC 9003</strain>
    </source>
</reference>
<feature type="region of interest" description="Disordered" evidence="1">
    <location>
        <begin position="1"/>
        <end position="95"/>
    </location>
</feature>
<keyword evidence="4" id="KW-1185">Reference proteome</keyword>
<feature type="domain" description="CxC2-like cysteine cluster KDZ transposase-associated" evidence="2">
    <location>
        <begin position="236"/>
        <end position="316"/>
    </location>
</feature>
<evidence type="ECO:0000313" key="4">
    <source>
        <dbReference type="Proteomes" id="UP000001861"/>
    </source>
</evidence>
<dbReference type="VEuPathDB" id="FungiDB:CC1G_13091"/>
<feature type="compositionally biased region" description="Polar residues" evidence="1">
    <location>
        <begin position="1"/>
        <end position="11"/>
    </location>
</feature>
<evidence type="ECO:0000259" key="2">
    <source>
        <dbReference type="Pfam" id="PF18803"/>
    </source>
</evidence>
<protein>
    <recommendedName>
        <fullName evidence="2">CxC2-like cysteine cluster KDZ transposase-associated domain-containing protein</fullName>
    </recommendedName>
</protein>
<dbReference type="Pfam" id="PF18803">
    <property type="entry name" value="CxC2"/>
    <property type="match status" value="1"/>
</dbReference>
<dbReference type="PANTHER" id="PTHR33096:SF1">
    <property type="entry name" value="CXC1-LIKE CYSTEINE CLUSTER ASSOCIATED WITH KDZ TRANSPOSASES DOMAIN-CONTAINING PROTEIN"/>
    <property type="match status" value="1"/>
</dbReference>
<comment type="caution">
    <text evidence="3">The sequence shown here is derived from an EMBL/GenBank/DDBJ whole genome shotgun (WGS) entry which is preliminary data.</text>
</comment>
<dbReference type="HOGENOM" id="CLU_003703_13_1_1"/>
<sequence>MGFGSSKNVTGLQDKRKVRSMEAKLVWTKGGKPRMKLVPNSVPSPIKSTPSPSKRRRVEDDSPDEDDNATSYVSPFQPHPQHEEEDEPRTKDSNDYMTEWFPKRSTYLQEIIHNEAPSDDASWTCSVCSTSTSQEWWRCKTCVAFPILCGHCVLHTHSLTPFHRVETWCDGYFRPSWLWKAGVSVSLCATGVCDVDAGMDLQESCVGEESTDPGEVKTGHDAFTFDAAPPGRTYRGMKVLVVVHSNGVHHLPFRFCDCIDSPFDEYQLLRAGFYPSTSTDVRTVFTFALLDEFLLDGVECFTSAHHFYSKLKRLTNEPFPDTVPNRVRELRRVGRQWRSLKELKRHGFGHSGTTPGKGELALFCAACPQPGVNLPQGWENDKDQWKYTRSFVADGNFTCIHRKQRERGENEEEVALKLGEGYMVDPVRYAEHLSTAKEVNETATCHEHRAIADKSKVRKGLDVTGIGAIACMRHGAFAPGSVVDFQKGERQINMDYSLSEALKYTSTAGTKRVIFAYDINCQYSKHLLGRLEKGDYLELREDLVFVFGIGLFHVHGHQESCHARYSLTFIEGAGNSSGEILESLWAVVNEVARSTSTMTLAHRTEVLDAIFGDINWKKLLNSVPSICKNWLNSRKQMAIAKEDLALLSETATPEQIRRWKSQLEDANRRRASDISAMDILNAKIVKPPTLSKTRTRMMEDEKQSGTAVGVTSWIAFGLKIQETQIVLKSFVRGLPKDMTEAQELELAKRREQLYLDIDSFYENASHLFPDADLDTLKCDDPPSDEVALDDDVIEDAEENPFSLSQNEVEIVRLPLPSSLSSSTMEIAPGIQRAQRKELKLRISQADDALESIRNEIGHKSYLFRSNIRLAQGKKQKTRGYTAVKSVNSRLRDHVKVYNQARWALRRLGAEEDILRKYKAITAEDTRAVTTIYKPNERGQRNKPLSWIWNLNVADDSSKSEYMEELYRVNWLRAKSRFDRWKEEHTLLTCEMDWVLNFFAYKIDQCETWALTKPDSPGHVAYANRQGDMWKRMLAHATKMFKKTRESVLSTA</sequence>
<dbReference type="RefSeq" id="XP_001837636.2">
    <property type="nucleotide sequence ID" value="XM_001837584.2"/>
</dbReference>
<dbReference type="AlphaFoldDB" id="A8NZ98"/>
<dbReference type="OMA" id="PASCTEC"/>
<evidence type="ECO:0000313" key="3">
    <source>
        <dbReference type="EMBL" id="EAU84183.2"/>
    </source>
</evidence>
<dbReference type="eggNOG" id="ENOG502SJ1F">
    <property type="taxonomic scope" value="Eukaryota"/>
</dbReference>
<dbReference type="GeneID" id="6014197"/>
<feature type="compositionally biased region" description="Basic and acidic residues" evidence="1">
    <location>
        <begin position="13"/>
        <end position="22"/>
    </location>
</feature>
<dbReference type="InterPro" id="IPR041457">
    <property type="entry name" value="CxC2_KDZ-assoc"/>
</dbReference>
<dbReference type="InParanoid" id="A8NZ98"/>
<evidence type="ECO:0000256" key="1">
    <source>
        <dbReference type="SAM" id="MobiDB-lite"/>
    </source>
</evidence>
<dbReference type="Proteomes" id="UP000001861">
    <property type="component" value="Unassembled WGS sequence"/>
</dbReference>
<dbReference type="Pfam" id="PF18758">
    <property type="entry name" value="KDZ"/>
    <property type="match status" value="1"/>
</dbReference>
<dbReference type="KEGG" id="cci:CC1G_13091"/>
<name>A8NZ98_COPC7</name>
<dbReference type="InterPro" id="IPR040521">
    <property type="entry name" value="KDZ"/>
</dbReference>
<dbReference type="PANTHER" id="PTHR33096">
    <property type="entry name" value="CXC2 DOMAIN-CONTAINING PROTEIN"/>
    <property type="match status" value="1"/>
</dbReference>